<dbReference type="SUPFAM" id="SSF53474">
    <property type="entry name" value="alpha/beta-Hydrolases"/>
    <property type="match status" value="1"/>
</dbReference>
<dbReference type="PIRSF" id="PIRSF005211">
    <property type="entry name" value="Ab_hydro_YheT"/>
    <property type="match status" value="1"/>
</dbReference>
<comment type="similarity">
    <text evidence="1">Belongs to the AB hydrolase superfamily. AB hydrolase 4 family.</text>
</comment>
<dbReference type="InterPro" id="IPR029058">
    <property type="entry name" value="AB_hydrolase_fold"/>
</dbReference>
<dbReference type="PANTHER" id="PTHR10794:SF94">
    <property type="entry name" value="ESTERASE YHET-RELATED"/>
    <property type="match status" value="1"/>
</dbReference>
<proteinExistence type="inferred from homology"/>
<dbReference type="InterPro" id="IPR000073">
    <property type="entry name" value="AB_hydrolase_1"/>
</dbReference>
<sequence>MPSTTTACRPDPDGEKPGFSPLPFLSLSPRGPSMLIESHFHAPWWARNPHLQTILPKWLRRQPARFVAERFELADGDFVDLAWSGEIGRDERPLIVLFHGLEGSIHSHYAKGLFAHLQRQGNEAVLMHFRGCSGEPNRLLQAYHSGAIEDAQALIAELGRRFPGKPLIAIGYSLGGNMLVNLLARACPSELKAAVVISAPLRLDSCADRVNQGFSRVYQSYLLRTMRHNLQQKIQRQAAAGARWQPQQVRAIATLRDFDEQVTAPLHGFDSADHYYQRCSGLGMLARIPIPTLVIHAADDPFMTEAVIPQAEQLSPMVRYELSRQGGHVGFLHGTPWRPRFWLEERISQWLREQTQGASR</sequence>
<dbReference type="Gene3D" id="3.40.50.1820">
    <property type="entry name" value="alpha/beta hydrolase"/>
    <property type="match status" value="1"/>
</dbReference>
<comment type="caution">
    <text evidence="2">The sequence shown here is derived from an EMBL/GenBank/DDBJ whole genome shotgun (WGS) entry which is preliminary data.</text>
</comment>
<dbReference type="PANTHER" id="PTHR10794">
    <property type="entry name" value="ABHYDROLASE DOMAIN-CONTAINING PROTEIN"/>
    <property type="match status" value="1"/>
</dbReference>
<organism evidence="2 3">
    <name type="scientific">Aeromonas hydrophila</name>
    <dbReference type="NCBI Taxonomy" id="644"/>
    <lineage>
        <taxon>Bacteria</taxon>
        <taxon>Pseudomonadati</taxon>
        <taxon>Pseudomonadota</taxon>
        <taxon>Gammaproteobacteria</taxon>
        <taxon>Aeromonadales</taxon>
        <taxon>Aeromonadaceae</taxon>
        <taxon>Aeromonas</taxon>
    </lineage>
</organism>
<accession>A0AAD3U8K9</accession>
<dbReference type="GO" id="GO:0047372">
    <property type="term" value="F:monoacylglycerol lipase activity"/>
    <property type="evidence" value="ECO:0007669"/>
    <property type="project" value="TreeGrafter"/>
</dbReference>
<reference evidence="2" key="2">
    <citation type="submission" date="2020-01" db="EMBL/GenBank/DDBJ databases">
        <authorList>
            <consortium name="NCBI Pathogen Detection Project"/>
        </authorList>
    </citation>
    <scope>NUCLEOTIDE SEQUENCE</scope>
    <source>
        <strain evidence="2">OLC2673_Aeromonas</strain>
    </source>
</reference>
<dbReference type="Proteomes" id="UP000859505">
    <property type="component" value="Unassembled WGS sequence"/>
</dbReference>
<dbReference type="InterPro" id="IPR050960">
    <property type="entry name" value="AB_hydrolase_4_sf"/>
</dbReference>
<protein>
    <submittedName>
        <fullName evidence="2">Hydrolase</fullName>
    </submittedName>
</protein>
<reference evidence="2" key="1">
    <citation type="journal article" date="2018" name="Genome Biol.">
        <title>SKESA: strategic k-mer extension for scrupulous assemblies.</title>
        <authorList>
            <person name="Souvorov A."/>
            <person name="Agarwala R."/>
            <person name="Lipman D.J."/>
        </authorList>
    </citation>
    <scope>NUCLEOTIDE SEQUENCE</scope>
    <source>
        <strain evidence="2">OLC2673_Aeromonas</strain>
    </source>
</reference>
<evidence type="ECO:0000313" key="2">
    <source>
        <dbReference type="EMBL" id="HAT6343081.1"/>
    </source>
</evidence>
<dbReference type="EMBL" id="DACTUL010000004">
    <property type="protein sequence ID" value="HAT6343081.1"/>
    <property type="molecule type" value="Genomic_DNA"/>
</dbReference>
<keyword evidence="2" id="KW-0378">Hydrolase</keyword>
<dbReference type="AlphaFoldDB" id="A0AAD3U8K9"/>
<evidence type="ECO:0000313" key="3">
    <source>
        <dbReference type="Proteomes" id="UP000859505"/>
    </source>
</evidence>
<evidence type="ECO:0000256" key="1">
    <source>
        <dbReference type="ARBA" id="ARBA00010884"/>
    </source>
</evidence>
<dbReference type="InterPro" id="IPR012020">
    <property type="entry name" value="ABHD4"/>
</dbReference>
<dbReference type="Pfam" id="PF00561">
    <property type="entry name" value="Abhydrolase_1"/>
    <property type="match status" value="1"/>
</dbReference>
<name>A0AAD3U8K9_AERHY</name>
<gene>
    <name evidence="2" type="ORF">JAJ28_000764</name>
</gene>
<dbReference type="GO" id="GO:0034338">
    <property type="term" value="F:short-chain carboxylesterase activity"/>
    <property type="evidence" value="ECO:0007669"/>
    <property type="project" value="TreeGrafter"/>
</dbReference>
<dbReference type="NCBIfam" id="NF008218">
    <property type="entry name" value="PRK10985.1"/>
    <property type="match status" value="1"/>
</dbReference>